<gene>
    <name evidence="10" type="primary">CELA1_2</name>
    <name evidence="10" type="ORF">OS493_037071</name>
</gene>
<dbReference type="OrthoDB" id="6380398at2759"/>
<evidence type="ECO:0000313" key="10">
    <source>
        <dbReference type="EMBL" id="KAJ7382101.1"/>
    </source>
</evidence>
<organism evidence="10 11">
    <name type="scientific">Desmophyllum pertusum</name>
    <dbReference type="NCBI Taxonomy" id="174260"/>
    <lineage>
        <taxon>Eukaryota</taxon>
        <taxon>Metazoa</taxon>
        <taxon>Cnidaria</taxon>
        <taxon>Anthozoa</taxon>
        <taxon>Hexacorallia</taxon>
        <taxon>Scleractinia</taxon>
        <taxon>Caryophylliina</taxon>
        <taxon>Caryophylliidae</taxon>
        <taxon>Desmophyllum</taxon>
    </lineage>
</organism>
<keyword evidence="6" id="KW-0325">Glycoprotein</keyword>
<dbReference type="InterPro" id="IPR003582">
    <property type="entry name" value="ShKT_dom"/>
</dbReference>
<evidence type="ECO:0000256" key="2">
    <source>
        <dbReference type="ARBA" id="ARBA00022525"/>
    </source>
</evidence>
<dbReference type="GO" id="GO:0005576">
    <property type="term" value="C:extracellular region"/>
    <property type="evidence" value="ECO:0007669"/>
    <property type="project" value="UniProtKB-SubCell"/>
</dbReference>
<dbReference type="PROSITE" id="PS51670">
    <property type="entry name" value="SHKT"/>
    <property type="match status" value="1"/>
</dbReference>
<protein>
    <submittedName>
        <fullName evidence="10">Chymotrypsin-like elastase member 1</fullName>
    </submittedName>
</protein>
<comment type="caution">
    <text evidence="7">Lacks conserved residue(s) required for the propagation of feature annotation.</text>
</comment>
<evidence type="ECO:0000256" key="4">
    <source>
        <dbReference type="ARBA" id="ARBA00022729"/>
    </source>
</evidence>
<dbReference type="InterPro" id="IPR009003">
    <property type="entry name" value="Peptidase_S1_PA"/>
</dbReference>
<feature type="domain" description="ShKT" evidence="9">
    <location>
        <begin position="123"/>
        <end position="160"/>
    </location>
</feature>
<evidence type="ECO:0000259" key="9">
    <source>
        <dbReference type="PROSITE" id="PS51670"/>
    </source>
</evidence>
<name>A0A9W9ZIE6_9CNID</name>
<dbReference type="InterPro" id="IPR001254">
    <property type="entry name" value="Trypsin_dom"/>
</dbReference>
<dbReference type="PANTHER" id="PTHR24250">
    <property type="entry name" value="CHYMOTRYPSIN-RELATED"/>
    <property type="match status" value="1"/>
</dbReference>
<accession>A0A9W9ZIE6</accession>
<keyword evidence="5" id="KW-1015">Disulfide bond</keyword>
<evidence type="ECO:0000256" key="1">
    <source>
        <dbReference type="ARBA" id="ARBA00004613"/>
    </source>
</evidence>
<keyword evidence="3" id="KW-0800">Toxin</keyword>
<evidence type="ECO:0000313" key="11">
    <source>
        <dbReference type="Proteomes" id="UP001163046"/>
    </source>
</evidence>
<dbReference type="InterPro" id="IPR033116">
    <property type="entry name" value="TRYPSIN_SER"/>
</dbReference>
<dbReference type="Proteomes" id="UP001163046">
    <property type="component" value="Unassembled WGS sequence"/>
</dbReference>
<dbReference type="GO" id="GO:0004252">
    <property type="term" value="F:serine-type endopeptidase activity"/>
    <property type="evidence" value="ECO:0007669"/>
    <property type="project" value="InterPro"/>
</dbReference>
<comment type="caution">
    <text evidence="10">The sequence shown here is derived from an EMBL/GenBank/DDBJ whole genome shotgun (WGS) entry which is preliminary data.</text>
</comment>
<dbReference type="GO" id="GO:0006508">
    <property type="term" value="P:proteolysis"/>
    <property type="evidence" value="ECO:0007669"/>
    <property type="project" value="InterPro"/>
</dbReference>
<comment type="subcellular location">
    <subcellularLocation>
        <location evidence="1">Secreted</location>
    </subcellularLocation>
</comment>
<dbReference type="EMBL" id="MU825939">
    <property type="protein sequence ID" value="KAJ7382101.1"/>
    <property type="molecule type" value="Genomic_DNA"/>
</dbReference>
<dbReference type="Gene3D" id="1.10.10.1940">
    <property type="match status" value="1"/>
</dbReference>
<sequence>MGWGSSSFQGKKSQILMQAKMPIVEYNTCAKANQDLGEVVDTMMLCAGYGGDSKISGCHGDSGGPLVCQDRDTGRWTLRGTVSWGDHYCNGGPTYSVFVRINSYVDWVKCKIASQPLKPPQECVDAHDYCGTWNGYGLCENSYFRNMLKTFYCKKTCKAC</sequence>
<evidence type="ECO:0000256" key="3">
    <source>
        <dbReference type="ARBA" id="ARBA00022656"/>
    </source>
</evidence>
<keyword evidence="4" id="KW-0732">Signal</keyword>
<keyword evidence="2" id="KW-0964">Secreted</keyword>
<evidence type="ECO:0000259" key="8">
    <source>
        <dbReference type="PROSITE" id="PS50240"/>
    </source>
</evidence>
<evidence type="ECO:0000256" key="7">
    <source>
        <dbReference type="PROSITE-ProRule" id="PRU01005"/>
    </source>
</evidence>
<dbReference type="InterPro" id="IPR043504">
    <property type="entry name" value="Peptidase_S1_PA_chymotrypsin"/>
</dbReference>
<reference evidence="10" key="1">
    <citation type="submission" date="2023-01" db="EMBL/GenBank/DDBJ databases">
        <title>Genome assembly of the deep-sea coral Lophelia pertusa.</title>
        <authorList>
            <person name="Herrera S."/>
            <person name="Cordes E."/>
        </authorList>
    </citation>
    <scope>NUCLEOTIDE SEQUENCE</scope>
    <source>
        <strain evidence="10">USNM1676648</strain>
        <tissue evidence="10">Polyp</tissue>
    </source>
</reference>
<dbReference type="SUPFAM" id="SSF50494">
    <property type="entry name" value="Trypsin-like serine proteases"/>
    <property type="match status" value="1"/>
</dbReference>
<dbReference type="PROSITE" id="PS50240">
    <property type="entry name" value="TRYPSIN_DOM"/>
    <property type="match status" value="1"/>
</dbReference>
<dbReference type="Pfam" id="PF00089">
    <property type="entry name" value="Trypsin"/>
    <property type="match status" value="1"/>
</dbReference>
<dbReference type="GO" id="GO:0090729">
    <property type="term" value="F:toxin activity"/>
    <property type="evidence" value="ECO:0007669"/>
    <property type="project" value="UniProtKB-KW"/>
</dbReference>
<evidence type="ECO:0000256" key="6">
    <source>
        <dbReference type="ARBA" id="ARBA00023180"/>
    </source>
</evidence>
<dbReference type="PROSITE" id="PS00135">
    <property type="entry name" value="TRYPSIN_SER"/>
    <property type="match status" value="1"/>
</dbReference>
<dbReference type="Gene3D" id="2.40.10.10">
    <property type="entry name" value="Trypsin-like serine proteases"/>
    <property type="match status" value="1"/>
</dbReference>
<keyword evidence="11" id="KW-1185">Reference proteome</keyword>
<dbReference type="FunFam" id="2.40.10.10:FF:000054">
    <property type="entry name" value="Complement C1r subcomponent"/>
    <property type="match status" value="1"/>
</dbReference>
<evidence type="ECO:0000256" key="5">
    <source>
        <dbReference type="ARBA" id="ARBA00023157"/>
    </source>
</evidence>
<dbReference type="Pfam" id="PF01549">
    <property type="entry name" value="ShK"/>
    <property type="match status" value="1"/>
</dbReference>
<proteinExistence type="predicted"/>
<feature type="domain" description="Peptidase S1" evidence="8">
    <location>
        <begin position="1"/>
        <end position="113"/>
    </location>
</feature>
<dbReference type="AlphaFoldDB" id="A0A9W9ZIE6"/>
<dbReference type="PANTHER" id="PTHR24250:SF27">
    <property type="entry name" value="ELASTASE 2 LIKE"/>
    <property type="match status" value="1"/>
</dbReference>